<dbReference type="GO" id="GO:0008083">
    <property type="term" value="F:growth factor activity"/>
    <property type="evidence" value="ECO:0007669"/>
    <property type="project" value="InterPro"/>
</dbReference>
<dbReference type="Pfam" id="PF00727">
    <property type="entry name" value="IL4"/>
    <property type="match status" value="1"/>
</dbReference>
<comment type="caution">
    <text evidence="6">The sequence shown here is derived from an EMBL/GenBank/DDBJ whole genome shotgun (WGS) entry which is preliminary data.</text>
</comment>
<proteinExistence type="predicted"/>
<keyword evidence="7" id="KW-1185">Reference proteome</keyword>
<keyword evidence="2" id="KW-0075">B-cell activation</keyword>
<dbReference type="GO" id="GO:0005576">
    <property type="term" value="C:extracellular region"/>
    <property type="evidence" value="ECO:0007669"/>
    <property type="project" value="InterPro"/>
</dbReference>
<gene>
    <name evidence="6" type="ORF">IRJ41_009301</name>
</gene>
<accession>A0A9W7TS25</accession>
<sequence>MRTFLLLVLACVVVTESRVDDVKTLLLQESIESVNIILKSNSKEIFEQFVKDVFKIHACSEESLCRAAEALKHAYRNTELYMLRRRLYSYAVYTGLQNCTVPNADESSMDKLLNDLKHCCQKLLRQKKHR</sequence>
<evidence type="ECO:0000256" key="2">
    <source>
        <dbReference type="ARBA" id="ARBA00022936"/>
    </source>
</evidence>
<dbReference type="GO" id="GO:0006955">
    <property type="term" value="P:immune response"/>
    <property type="evidence" value="ECO:0007669"/>
    <property type="project" value="InterPro"/>
</dbReference>
<protein>
    <recommendedName>
        <fullName evidence="1">Interleukin-4</fullName>
    </recommendedName>
    <alternativeName>
        <fullName evidence="4">B-cell stimulatory factor 1</fullName>
    </alternativeName>
    <alternativeName>
        <fullName evidence="3">Lymphocyte stimulatory factor 1</fullName>
    </alternativeName>
</protein>
<name>A0A9W7TS25_TRIRA</name>
<evidence type="ECO:0000313" key="7">
    <source>
        <dbReference type="Proteomes" id="UP001059041"/>
    </source>
</evidence>
<evidence type="ECO:0000256" key="5">
    <source>
        <dbReference type="SAM" id="SignalP"/>
    </source>
</evidence>
<dbReference type="GO" id="GO:0042113">
    <property type="term" value="P:B cell activation"/>
    <property type="evidence" value="ECO:0007669"/>
    <property type="project" value="UniProtKB-KW"/>
</dbReference>
<dbReference type="SUPFAM" id="SSF47266">
    <property type="entry name" value="4-helical cytokines"/>
    <property type="match status" value="1"/>
</dbReference>
<feature type="signal peptide" evidence="5">
    <location>
        <begin position="1"/>
        <end position="17"/>
    </location>
</feature>
<dbReference type="Gene3D" id="1.20.1250.10">
    <property type="match status" value="1"/>
</dbReference>
<keyword evidence="5" id="KW-0732">Signal</keyword>
<dbReference type="SMART" id="SM00190">
    <property type="entry name" value="IL4_13"/>
    <property type="match status" value="1"/>
</dbReference>
<dbReference type="AlphaFoldDB" id="A0A9W7TS25"/>
<dbReference type="EMBL" id="JAFHDT010000013">
    <property type="protein sequence ID" value="KAI7801368.1"/>
    <property type="molecule type" value="Genomic_DNA"/>
</dbReference>
<evidence type="ECO:0000256" key="4">
    <source>
        <dbReference type="ARBA" id="ARBA00031287"/>
    </source>
</evidence>
<dbReference type="GO" id="GO:0005136">
    <property type="term" value="F:interleukin-4 receptor binding"/>
    <property type="evidence" value="ECO:0007669"/>
    <property type="project" value="InterPro"/>
</dbReference>
<dbReference type="InterPro" id="IPR001325">
    <property type="entry name" value="IL-4/IL-13"/>
</dbReference>
<feature type="chain" id="PRO_5040962083" description="Interleukin-4" evidence="5">
    <location>
        <begin position="18"/>
        <end position="130"/>
    </location>
</feature>
<evidence type="ECO:0000313" key="6">
    <source>
        <dbReference type="EMBL" id="KAI7801368.1"/>
    </source>
</evidence>
<dbReference type="Proteomes" id="UP001059041">
    <property type="component" value="Linkage Group LG13"/>
</dbReference>
<dbReference type="OrthoDB" id="8747204at2759"/>
<evidence type="ECO:0000256" key="1">
    <source>
        <dbReference type="ARBA" id="ARBA00019467"/>
    </source>
</evidence>
<reference evidence="6" key="1">
    <citation type="submission" date="2021-02" db="EMBL/GenBank/DDBJ databases">
        <title>Comparative genomics reveals that relaxation of natural selection precedes convergent phenotypic evolution of cavefish.</title>
        <authorList>
            <person name="Peng Z."/>
        </authorList>
    </citation>
    <scope>NUCLEOTIDE SEQUENCE</scope>
    <source>
        <tissue evidence="6">Muscle</tissue>
    </source>
</reference>
<dbReference type="InterPro" id="IPR009079">
    <property type="entry name" value="4_helix_cytokine-like_core"/>
</dbReference>
<evidence type="ECO:0000256" key="3">
    <source>
        <dbReference type="ARBA" id="ARBA00030247"/>
    </source>
</evidence>
<organism evidence="6 7">
    <name type="scientific">Triplophysa rosa</name>
    <name type="common">Cave loach</name>
    <dbReference type="NCBI Taxonomy" id="992332"/>
    <lineage>
        <taxon>Eukaryota</taxon>
        <taxon>Metazoa</taxon>
        <taxon>Chordata</taxon>
        <taxon>Craniata</taxon>
        <taxon>Vertebrata</taxon>
        <taxon>Euteleostomi</taxon>
        <taxon>Actinopterygii</taxon>
        <taxon>Neopterygii</taxon>
        <taxon>Teleostei</taxon>
        <taxon>Ostariophysi</taxon>
        <taxon>Cypriniformes</taxon>
        <taxon>Nemacheilidae</taxon>
        <taxon>Triplophysa</taxon>
    </lineage>
</organism>
<dbReference type="InterPro" id="IPR002354">
    <property type="entry name" value="IL-4"/>
</dbReference>